<name>A0AA43XLR4_9CLOT</name>
<evidence type="ECO:0000256" key="2">
    <source>
        <dbReference type="ARBA" id="ARBA00010199"/>
    </source>
</evidence>
<feature type="transmembrane region" description="Helical" evidence="6">
    <location>
        <begin position="91"/>
        <end position="116"/>
    </location>
</feature>
<keyword evidence="8" id="KW-1185">Reference proteome</keyword>
<protein>
    <recommendedName>
        <fullName evidence="3">Probable multidrug resistance protein NorM</fullName>
    </recommendedName>
    <alternativeName>
        <fullName evidence="5">Multidrug-efflux transporter</fullName>
    </alternativeName>
</protein>
<gene>
    <name evidence="7" type="ORF">ISALK_09090</name>
</gene>
<dbReference type="EMBL" id="SUMG01000010">
    <property type="protein sequence ID" value="NBG88656.1"/>
    <property type="molecule type" value="Genomic_DNA"/>
</dbReference>
<comment type="function">
    <text evidence="1">Multidrug efflux pump.</text>
</comment>
<keyword evidence="6" id="KW-0472">Membrane</keyword>
<comment type="similarity">
    <text evidence="2">Belongs to the multi antimicrobial extrusion (MATE) (TC 2.A.66.1) family.</text>
</comment>
<keyword evidence="4" id="KW-0813">Transport</keyword>
<evidence type="ECO:0000256" key="4">
    <source>
        <dbReference type="ARBA" id="ARBA00022448"/>
    </source>
</evidence>
<evidence type="ECO:0000313" key="7">
    <source>
        <dbReference type="EMBL" id="NBG88656.1"/>
    </source>
</evidence>
<feature type="transmembrane region" description="Helical" evidence="6">
    <location>
        <begin position="6"/>
        <end position="24"/>
    </location>
</feature>
<evidence type="ECO:0000256" key="3">
    <source>
        <dbReference type="ARBA" id="ARBA00020268"/>
    </source>
</evidence>
<evidence type="ECO:0000313" key="8">
    <source>
        <dbReference type="Proteomes" id="UP000449710"/>
    </source>
</evidence>
<feature type="transmembrane region" description="Helical" evidence="6">
    <location>
        <begin position="36"/>
        <end position="59"/>
    </location>
</feature>
<dbReference type="RefSeq" id="WP_160721487.1">
    <property type="nucleotide sequence ID" value="NZ_SUMG01000010.1"/>
</dbReference>
<comment type="caution">
    <text evidence="7">The sequence shown here is derived from an EMBL/GenBank/DDBJ whole genome shotgun (WGS) entry which is preliminary data.</text>
</comment>
<sequence>MPSGQLIYGGVYYIFAPFLAGLFSEDPAVIDQVVRVLGIIALFQPFLAITLVITAALQGAGDTKFPMYSSLLGIWGVRVVRVYILSIRMDYGLIGVWTVYAVDITLRGIILMIRFLKGKWKDIEID</sequence>
<proteinExistence type="inferred from homology"/>
<organism evidence="7 8">
    <name type="scientific">Isachenkonia alkalipeptolytica</name>
    <dbReference type="NCBI Taxonomy" id="2565777"/>
    <lineage>
        <taxon>Bacteria</taxon>
        <taxon>Bacillati</taxon>
        <taxon>Bacillota</taxon>
        <taxon>Clostridia</taxon>
        <taxon>Eubacteriales</taxon>
        <taxon>Clostridiaceae</taxon>
        <taxon>Isachenkonia</taxon>
    </lineage>
</organism>
<dbReference type="PANTHER" id="PTHR43298:SF2">
    <property type="entry name" value="FMN_FAD EXPORTER YEEO-RELATED"/>
    <property type="match status" value="1"/>
</dbReference>
<accession>A0AA43XLR4</accession>
<evidence type="ECO:0000256" key="6">
    <source>
        <dbReference type="SAM" id="Phobius"/>
    </source>
</evidence>
<dbReference type="GO" id="GO:0005886">
    <property type="term" value="C:plasma membrane"/>
    <property type="evidence" value="ECO:0007669"/>
    <property type="project" value="TreeGrafter"/>
</dbReference>
<dbReference type="AlphaFoldDB" id="A0AA43XLR4"/>
<dbReference type="GO" id="GO:0015297">
    <property type="term" value="F:antiporter activity"/>
    <property type="evidence" value="ECO:0007669"/>
    <property type="project" value="InterPro"/>
</dbReference>
<keyword evidence="6" id="KW-0812">Transmembrane</keyword>
<evidence type="ECO:0000256" key="1">
    <source>
        <dbReference type="ARBA" id="ARBA00003408"/>
    </source>
</evidence>
<dbReference type="InterPro" id="IPR050222">
    <property type="entry name" value="MATE_MdtK"/>
</dbReference>
<keyword evidence="6" id="KW-1133">Transmembrane helix</keyword>
<dbReference type="PANTHER" id="PTHR43298">
    <property type="entry name" value="MULTIDRUG RESISTANCE PROTEIN NORM-RELATED"/>
    <property type="match status" value="1"/>
</dbReference>
<reference evidence="7 8" key="1">
    <citation type="submission" date="2019-04" db="EMBL/GenBank/DDBJ databases">
        <title>Isachenkonia alkalipeptolytica gen. nov. sp. nov. a new anaerobic, alkiliphilic organothrophic bacterium capable to reduce synthesized ferrihydrite isolated from a soda lake.</title>
        <authorList>
            <person name="Toshchakov S.V."/>
            <person name="Zavarzina D.G."/>
            <person name="Zhilina T.N."/>
            <person name="Kostrikina N.A."/>
            <person name="Kublanov I.V."/>
        </authorList>
    </citation>
    <scope>NUCLEOTIDE SEQUENCE [LARGE SCALE GENOMIC DNA]</scope>
    <source>
        <strain evidence="7 8">Z-1701</strain>
    </source>
</reference>
<dbReference type="Proteomes" id="UP000449710">
    <property type="component" value="Unassembled WGS sequence"/>
</dbReference>
<dbReference type="GO" id="GO:0042910">
    <property type="term" value="F:xenobiotic transmembrane transporter activity"/>
    <property type="evidence" value="ECO:0007669"/>
    <property type="project" value="InterPro"/>
</dbReference>
<dbReference type="InterPro" id="IPR002528">
    <property type="entry name" value="MATE_fam"/>
</dbReference>
<evidence type="ECO:0000256" key="5">
    <source>
        <dbReference type="ARBA" id="ARBA00031636"/>
    </source>
</evidence>
<dbReference type="Pfam" id="PF01554">
    <property type="entry name" value="MatE"/>
    <property type="match status" value="1"/>
</dbReference>